<dbReference type="Proteomes" id="UP000230423">
    <property type="component" value="Unassembled WGS sequence"/>
</dbReference>
<evidence type="ECO:0000256" key="6">
    <source>
        <dbReference type="ARBA" id="ARBA00022927"/>
    </source>
</evidence>
<protein>
    <recommendedName>
        <fullName evidence="11">Exportin-1 C-terminal domain-containing protein</fullName>
    </recommendedName>
</protein>
<evidence type="ECO:0008006" key="11">
    <source>
        <dbReference type="Google" id="ProtNLM"/>
    </source>
</evidence>
<dbReference type="InterPro" id="IPR044189">
    <property type="entry name" value="XPO4/7-like"/>
</dbReference>
<dbReference type="GO" id="GO:0005737">
    <property type="term" value="C:cytoplasm"/>
    <property type="evidence" value="ECO:0007669"/>
    <property type="project" value="UniProtKB-SubCell"/>
</dbReference>
<evidence type="ECO:0000256" key="8">
    <source>
        <dbReference type="SAM" id="MobiDB-lite"/>
    </source>
</evidence>
<reference evidence="9 10" key="1">
    <citation type="submission" date="2015-09" db="EMBL/GenBank/DDBJ databases">
        <title>Draft genome of the parasitic nematode Teladorsagia circumcincta isolate WARC Sus (inbred).</title>
        <authorList>
            <person name="Mitreva M."/>
        </authorList>
    </citation>
    <scope>NUCLEOTIDE SEQUENCE [LARGE SCALE GENOMIC DNA]</scope>
    <source>
        <strain evidence="9 10">S</strain>
    </source>
</reference>
<comment type="similarity">
    <text evidence="3">Belongs to the exportin family.</text>
</comment>
<keyword evidence="5" id="KW-0963">Cytoplasm</keyword>
<feature type="region of interest" description="Disordered" evidence="8">
    <location>
        <begin position="408"/>
        <end position="436"/>
    </location>
</feature>
<dbReference type="GO" id="GO:0005643">
    <property type="term" value="C:nuclear pore"/>
    <property type="evidence" value="ECO:0007669"/>
    <property type="project" value="TreeGrafter"/>
</dbReference>
<organism evidence="9 10">
    <name type="scientific">Teladorsagia circumcincta</name>
    <name type="common">Brown stomach worm</name>
    <name type="synonym">Ostertagia circumcincta</name>
    <dbReference type="NCBI Taxonomy" id="45464"/>
    <lineage>
        <taxon>Eukaryota</taxon>
        <taxon>Metazoa</taxon>
        <taxon>Ecdysozoa</taxon>
        <taxon>Nematoda</taxon>
        <taxon>Chromadorea</taxon>
        <taxon>Rhabditida</taxon>
        <taxon>Rhabditina</taxon>
        <taxon>Rhabditomorpha</taxon>
        <taxon>Strongyloidea</taxon>
        <taxon>Trichostrongylidae</taxon>
        <taxon>Teladorsagia</taxon>
    </lineage>
</organism>
<accession>A0A2G9U2Z0</accession>
<evidence type="ECO:0000313" key="9">
    <source>
        <dbReference type="EMBL" id="PIO64629.1"/>
    </source>
</evidence>
<sequence length="436" mass="48466">MASGSADLSRLPSWQEDMHWLLLIIANSVVSEDIDGTCRTEGDVFESSVALVNERGHVYSLEHTDSFLCQCIENPAADRSQATDRVDPYLRLIGEVLAWASLEHQLVSEAVANFISPELTRSSFLCLRRLLSAASSSVEYSDADPLALPVLPQTGSFTQLIVKFVVRKVFTILNKFAGEEKLNRNFLTTSDNSILQHCQAGSYLQFAIASCNFVFLGDDRPRTEDSATLYRTIVMIVDVYRSEQASRFVGMTENDEDKGSDLVLFLDILSNVLSKDILEGGEDNVATGAQVALASLEMLLSVMNESVLKLPDLAMKFFRLVLYLVEFSREALAVMSVPLLVALCQCLREGMTSQYGSEIACTSMEALTEIVSYFILMNRPVLPELAQQFTETLPPAFDRFVNEMLSSKSNESASNKLREEFASLLPEDPKPGRRER</sequence>
<evidence type="ECO:0000256" key="3">
    <source>
        <dbReference type="ARBA" id="ARBA00009466"/>
    </source>
</evidence>
<name>A0A2G9U2Z0_TELCI</name>
<dbReference type="AlphaFoldDB" id="A0A2G9U2Z0"/>
<gene>
    <name evidence="9" type="ORF">TELCIR_13735</name>
</gene>
<keyword evidence="10" id="KW-1185">Reference proteome</keyword>
<comment type="subcellular location">
    <subcellularLocation>
        <location evidence="2">Cytoplasm</location>
    </subcellularLocation>
    <subcellularLocation>
        <location evidence="1">Nucleus</location>
    </subcellularLocation>
</comment>
<dbReference type="PANTHER" id="PTHR12596">
    <property type="entry name" value="EXPORTIN 4,7-RELATED"/>
    <property type="match status" value="1"/>
</dbReference>
<keyword evidence="4" id="KW-0813">Transport</keyword>
<feature type="compositionally biased region" description="Basic and acidic residues" evidence="8">
    <location>
        <begin position="416"/>
        <end position="436"/>
    </location>
</feature>
<dbReference type="OrthoDB" id="5548448at2759"/>
<dbReference type="GO" id="GO:0005049">
    <property type="term" value="F:nuclear export signal receptor activity"/>
    <property type="evidence" value="ECO:0007669"/>
    <property type="project" value="InterPro"/>
</dbReference>
<evidence type="ECO:0000256" key="4">
    <source>
        <dbReference type="ARBA" id="ARBA00022448"/>
    </source>
</evidence>
<keyword evidence="7" id="KW-0539">Nucleus</keyword>
<evidence type="ECO:0000313" key="10">
    <source>
        <dbReference type="Proteomes" id="UP000230423"/>
    </source>
</evidence>
<evidence type="ECO:0000256" key="1">
    <source>
        <dbReference type="ARBA" id="ARBA00004123"/>
    </source>
</evidence>
<dbReference type="PANTHER" id="PTHR12596:SF1">
    <property type="entry name" value="EXPORTIN-4"/>
    <property type="match status" value="1"/>
</dbReference>
<evidence type="ECO:0000256" key="2">
    <source>
        <dbReference type="ARBA" id="ARBA00004496"/>
    </source>
</evidence>
<dbReference type="EMBL" id="KZ349729">
    <property type="protein sequence ID" value="PIO64629.1"/>
    <property type="molecule type" value="Genomic_DNA"/>
</dbReference>
<evidence type="ECO:0000256" key="5">
    <source>
        <dbReference type="ARBA" id="ARBA00022490"/>
    </source>
</evidence>
<proteinExistence type="inferred from homology"/>
<keyword evidence="6" id="KW-0653">Protein transport</keyword>
<dbReference type="GO" id="GO:0006611">
    <property type="term" value="P:protein export from nucleus"/>
    <property type="evidence" value="ECO:0007669"/>
    <property type="project" value="TreeGrafter"/>
</dbReference>
<evidence type="ECO:0000256" key="7">
    <source>
        <dbReference type="ARBA" id="ARBA00023242"/>
    </source>
</evidence>